<dbReference type="AlphaFoldDB" id="A0A2S1LRY1"/>
<dbReference type="GO" id="GO:0008897">
    <property type="term" value="F:holo-[acyl-carrier-protein] synthase activity"/>
    <property type="evidence" value="ECO:0007669"/>
    <property type="project" value="InterPro"/>
</dbReference>
<dbReference type="Proteomes" id="UP000244677">
    <property type="component" value="Chromosome"/>
</dbReference>
<feature type="domain" description="4'-phosphopantetheinyl transferase" evidence="2">
    <location>
        <begin position="2"/>
        <end position="89"/>
    </location>
</feature>
<dbReference type="InterPro" id="IPR037143">
    <property type="entry name" value="4-PPantetheinyl_Trfase_dom_sf"/>
</dbReference>
<sequence length="172" mass="19858">MIGNDVVDLIQARQDNNWQRIGFLDKLFLESEQLLIAKAKNPEIMVWMLWSMKEAAYKILNRKTQKREYIPKQLLCSVSSSDDSGYTGFVRHVDFSCYTQTRITEGIIHTFATAQQEDLKWVTEVTAPNIIKDEHRIPWLYDRASATLVPVSVSHHGRCTKVVQLLKKPLPL</sequence>
<evidence type="ECO:0000313" key="4">
    <source>
        <dbReference type="Proteomes" id="UP000244677"/>
    </source>
</evidence>
<protein>
    <recommendedName>
        <fullName evidence="2">4'-phosphopantetheinyl transferase domain-containing protein</fullName>
    </recommendedName>
</protein>
<dbReference type="GO" id="GO:0000287">
    <property type="term" value="F:magnesium ion binding"/>
    <property type="evidence" value="ECO:0007669"/>
    <property type="project" value="InterPro"/>
</dbReference>
<keyword evidence="4" id="KW-1185">Reference proteome</keyword>
<dbReference type="InterPro" id="IPR008278">
    <property type="entry name" value="4-PPantetheinyl_Trfase_dom"/>
</dbReference>
<dbReference type="Gene3D" id="3.90.470.20">
    <property type="entry name" value="4'-phosphopantetheinyl transferase domain"/>
    <property type="match status" value="1"/>
</dbReference>
<dbReference type="SUPFAM" id="SSF56214">
    <property type="entry name" value="4'-phosphopantetheinyl transferase"/>
    <property type="match status" value="1"/>
</dbReference>
<evidence type="ECO:0000259" key="2">
    <source>
        <dbReference type="Pfam" id="PF01648"/>
    </source>
</evidence>
<proteinExistence type="predicted"/>
<dbReference type="EMBL" id="CP020919">
    <property type="protein sequence ID" value="AWG26520.1"/>
    <property type="molecule type" value="Genomic_DNA"/>
</dbReference>
<keyword evidence="1" id="KW-0808">Transferase</keyword>
<gene>
    <name evidence="3" type="ORF">FK004_15455</name>
</gene>
<dbReference type="RefSeq" id="WP_108738034.1">
    <property type="nucleotide sequence ID" value="NZ_CP020919.1"/>
</dbReference>
<evidence type="ECO:0000313" key="3">
    <source>
        <dbReference type="EMBL" id="AWG26520.1"/>
    </source>
</evidence>
<organism evidence="3 4">
    <name type="scientific">Flavobacterium kingsejongi</name>
    <dbReference type="NCBI Taxonomy" id="1678728"/>
    <lineage>
        <taxon>Bacteria</taxon>
        <taxon>Pseudomonadati</taxon>
        <taxon>Bacteroidota</taxon>
        <taxon>Flavobacteriia</taxon>
        <taxon>Flavobacteriales</taxon>
        <taxon>Flavobacteriaceae</taxon>
        <taxon>Flavobacterium</taxon>
    </lineage>
</organism>
<dbReference type="KEGG" id="fki:FK004_15455"/>
<dbReference type="OrthoDB" id="663853at2"/>
<dbReference type="Pfam" id="PF01648">
    <property type="entry name" value="ACPS"/>
    <property type="match status" value="1"/>
</dbReference>
<accession>A0A2S1LRY1</accession>
<reference evidence="3 4" key="1">
    <citation type="submission" date="2017-04" db="EMBL/GenBank/DDBJ databases">
        <title>Complete genome sequence of Flavobacterium kingsejong AJ004.</title>
        <authorList>
            <person name="Lee P.C."/>
        </authorList>
    </citation>
    <scope>NUCLEOTIDE SEQUENCE [LARGE SCALE GENOMIC DNA]</scope>
    <source>
        <strain evidence="3 4">AJ004</strain>
    </source>
</reference>
<evidence type="ECO:0000256" key="1">
    <source>
        <dbReference type="ARBA" id="ARBA00022679"/>
    </source>
</evidence>
<name>A0A2S1LRY1_9FLAO</name>